<evidence type="ECO:0000256" key="3">
    <source>
        <dbReference type="ARBA" id="ARBA00022723"/>
    </source>
</evidence>
<dbReference type="SUPFAM" id="SSF54862">
    <property type="entry name" value="4Fe-4S ferredoxins"/>
    <property type="match status" value="1"/>
</dbReference>
<dbReference type="PROSITE" id="PS00198">
    <property type="entry name" value="4FE4S_FER_1"/>
    <property type="match status" value="1"/>
</dbReference>
<evidence type="ECO:0000256" key="6">
    <source>
        <dbReference type="ARBA" id="ARBA00023004"/>
    </source>
</evidence>
<sequence>MTSVRHLPEPRTLREKLRRVRWTLARRVTALGLLTLMAASARFGWTWLSGDLSASLWLGAVHLSDPFAALERLAAGMIPTAAVLSGAGLALLFYALVGSRAFCGWVCPMNAVTETATWFRKRLGLTADLRIPNGVRYALCAGVLLASAVTGSAAFEPVSPQGLLWRDVVWGTGLSGLSAALGLAALEIALGPNLWCSKLCPLGAFWAVVGRLNPKPLVRIRFVDARCTRCGDCLRVCPEQQILKFKTMAQKGAVPTGECLLCGRCTAVCPEDALRWSTPLHRRPDNKETPS</sequence>
<keyword evidence="2" id="KW-0004">4Fe-4S</keyword>
<keyword evidence="5" id="KW-0249">Electron transport</keyword>
<feature type="domain" description="4Fe-4S ferredoxin-type" evidence="9">
    <location>
        <begin position="250"/>
        <end position="279"/>
    </location>
</feature>
<feature type="transmembrane region" description="Helical" evidence="8">
    <location>
        <begin position="168"/>
        <end position="190"/>
    </location>
</feature>
<dbReference type="Gene3D" id="3.30.70.20">
    <property type="match status" value="1"/>
</dbReference>
<evidence type="ECO:0000256" key="7">
    <source>
        <dbReference type="ARBA" id="ARBA00023014"/>
    </source>
</evidence>
<keyword evidence="3" id="KW-0479">Metal-binding</keyword>
<evidence type="ECO:0000313" key="10">
    <source>
        <dbReference type="EMBL" id="EHY31620.1"/>
    </source>
</evidence>
<dbReference type="PATRIC" id="fig|762967.3.peg.800"/>
<accession>H3KE41</accession>
<feature type="transmembrane region" description="Helical" evidence="8">
    <location>
        <begin position="137"/>
        <end position="156"/>
    </location>
</feature>
<proteinExistence type="predicted"/>
<comment type="caution">
    <text evidence="10">The sequence shown here is derived from an EMBL/GenBank/DDBJ whole genome shotgun (WGS) entry which is preliminary data.</text>
</comment>
<evidence type="ECO:0000256" key="5">
    <source>
        <dbReference type="ARBA" id="ARBA00022982"/>
    </source>
</evidence>
<dbReference type="GO" id="GO:0005886">
    <property type="term" value="C:plasma membrane"/>
    <property type="evidence" value="ECO:0007669"/>
    <property type="project" value="TreeGrafter"/>
</dbReference>
<reference evidence="10 11" key="1">
    <citation type="submission" date="2011-11" db="EMBL/GenBank/DDBJ databases">
        <authorList>
            <person name="Weinstock G."/>
            <person name="Sodergren E."/>
            <person name="Clifton S."/>
            <person name="Fulton L."/>
            <person name="Fulton B."/>
            <person name="Courtney L."/>
            <person name="Fronick C."/>
            <person name="Harrison M."/>
            <person name="Strong C."/>
            <person name="Farmer C."/>
            <person name="Delahaunty K."/>
            <person name="Markovic C."/>
            <person name="Hall O."/>
            <person name="Minx P."/>
            <person name="Tomlinson C."/>
            <person name="Mitreva M."/>
            <person name="Hou S."/>
            <person name="Chen J."/>
            <person name="Wollam A."/>
            <person name="Pepin K.H."/>
            <person name="Johnson M."/>
            <person name="Bhonagiri V."/>
            <person name="Zhang X."/>
            <person name="Suruliraj S."/>
            <person name="Warren W."/>
            <person name="Chinwalla A."/>
            <person name="Mardis E.R."/>
            <person name="Wilson R.K."/>
        </authorList>
    </citation>
    <scope>NUCLEOTIDE SEQUENCE [LARGE SCALE GENOMIC DNA]</scope>
    <source>
        <strain evidence="10 11">YIT 11816</strain>
    </source>
</reference>
<dbReference type="Pfam" id="PF12801">
    <property type="entry name" value="Fer4_5"/>
    <property type="match status" value="2"/>
</dbReference>
<dbReference type="InterPro" id="IPR017900">
    <property type="entry name" value="4Fe4S_Fe_S_CS"/>
</dbReference>
<gene>
    <name evidence="10" type="ORF">HMPREF9440_01002</name>
</gene>
<evidence type="ECO:0000256" key="1">
    <source>
        <dbReference type="ARBA" id="ARBA00022448"/>
    </source>
</evidence>
<dbReference type="EMBL" id="AFBQ01000136">
    <property type="protein sequence ID" value="EHY31620.1"/>
    <property type="molecule type" value="Genomic_DNA"/>
</dbReference>
<evidence type="ECO:0000256" key="8">
    <source>
        <dbReference type="SAM" id="Phobius"/>
    </source>
</evidence>
<name>H3KE41_9BURK</name>
<dbReference type="InterPro" id="IPR011886">
    <property type="entry name" value="NapH_MauN"/>
</dbReference>
<keyword evidence="6" id="KW-0408">Iron</keyword>
<dbReference type="OrthoDB" id="9784262at2"/>
<dbReference type="HOGENOM" id="CLU_066585_1_0_4"/>
<feature type="transmembrane region" description="Helical" evidence="8">
    <location>
        <begin position="73"/>
        <end position="96"/>
    </location>
</feature>
<keyword evidence="7" id="KW-0411">Iron-sulfur</keyword>
<dbReference type="PANTHER" id="PTHR30176">
    <property type="entry name" value="FERREDOXIN-TYPE PROTEIN NAPH"/>
    <property type="match status" value="1"/>
</dbReference>
<evidence type="ECO:0000256" key="2">
    <source>
        <dbReference type="ARBA" id="ARBA00022485"/>
    </source>
</evidence>
<dbReference type="GO" id="GO:0051539">
    <property type="term" value="F:4 iron, 4 sulfur cluster binding"/>
    <property type="evidence" value="ECO:0007669"/>
    <property type="project" value="UniProtKB-KW"/>
</dbReference>
<evidence type="ECO:0000313" key="11">
    <source>
        <dbReference type="Proteomes" id="UP000004956"/>
    </source>
</evidence>
<dbReference type="Proteomes" id="UP000004956">
    <property type="component" value="Unassembled WGS sequence"/>
</dbReference>
<protein>
    <submittedName>
        <fullName evidence="10">Putative ferredoxin-type protein NapH</fullName>
    </submittedName>
</protein>
<dbReference type="PROSITE" id="PS51379">
    <property type="entry name" value="4FE4S_FER_2"/>
    <property type="match status" value="2"/>
</dbReference>
<dbReference type="STRING" id="762967.HMPREF9440_01002"/>
<keyword evidence="11" id="KW-1185">Reference proteome</keyword>
<evidence type="ECO:0000256" key="4">
    <source>
        <dbReference type="ARBA" id="ARBA00022737"/>
    </source>
</evidence>
<keyword evidence="8" id="KW-1133">Transmembrane helix</keyword>
<organism evidence="10 11">
    <name type="scientific">Sutterella parvirubra YIT 11816</name>
    <dbReference type="NCBI Taxonomy" id="762967"/>
    <lineage>
        <taxon>Bacteria</taxon>
        <taxon>Pseudomonadati</taxon>
        <taxon>Pseudomonadota</taxon>
        <taxon>Betaproteobacteria</taxon>
        <taxon>Burkholderiales</taxon>
        <taxon>Sutterellaceae</taxon>
        <taxon>Sutterella</taxon>
    </lineage>
</organism>
<dbReference type="PANTHER" id="PTHR30176:SF3">
    <property type="entry name" value="FERREDOXIN-TYPE PROTEIN NAPH"/>
    <property type="match status" value="1"/>
</dbReference>
<dbReference type="Pfam" id="PF13237">
    <property type="entry name" value="Fer4_10"/>
    <property type="match status" value="1"/>
</dbReference>
<keyword evidence="8" id="KW-0472">Membrane</keyword>
<dbReference type="NCBIfam" id="NF007013">
    <property type="entry name" value="PRK09477.1"/>
    <property type="match status" value="1"/>
</dbReference>
<feature type="transmembrane region" description="Helical" evidence="8">
    <location>
        <begin position="28"/>
        <end position="48"/>
    </location>
</feature>
<evidence type="ECO:0000259" key="9">
    <source>
        <dbReference type="PROSITE" id="PS51379"/>
    </source>
</evidence>
<keyword evidence="4" id="KW-0677">Repeat</keyword>
<dbReference type="InterPro" id="IPR051684">
    <property type="entry name" value="Electron_Trans/Redox"/>
</dbReference>
<dbReference type="InterPro" id="IPR017896">
    <property type="entry name" value="4Fe4S_Fe-S-bd"/>
</dbReference>
<dbReference type="NCBIfam" id="TIGR02163">
    <property type="entry name" value="napH"/>
    <property type="match status" value="1"/>
</dbReference>
<dbReference type="GO" id="GO:0046872">
    <property type="term" value="F:metal ion binding"/>
    <property type="evidence" value="ECO:0007669"/>
    <property type="project" value="UniProtKB-KW"/>
</dbReference>
<keyword evidence="1" id="KW-0813">Transport</keyword>
<dbReference type="AlphaFoldDB" id="H3KE41"/>
<dbReference type="RefSeq" id="WP_008541784.1">
    <property type="nucleotide sequence ID" value="NZ_JH604939.1"/>
</dbReference>
<keyword evidence="8" id="KW-0812">Transmembrane</keyword>
<feature type="domain" description="4Fe-4S ferredoxin-type" evidence="9">
    <location>
        <begin position="218"/>
        <end position="248"/>
    </location>
</feature>